<name>A0A439E0T4_9MYCO</name>
<comment type="caution">
    <text evidence="1">The sequence shown here is derived from an EMBL/GenBank/DDBJ whole genome shotgun (WGS) entry which is preliminary data.</text>
</comment>
<accession>A0A439E0T4</accession>
<keyword evidence="2" id="KW-1185">Reference proteome</keyword>
<evidence type="ECO:0000313" key="1">
    <source>
        <dbReference type="EMBL" id="RWA24044.1"/>
    </source>
</evidence>
<gene>
    <name evidence="1" type="ORF">MELE44368_02195</name>
</gene>
<evidence type="ECO:0000313" key="2">
    <source>
        <dbReference type="Proteomes" id="UP000287177"/>
    </source>
</evidence>
<dbReference type="Proteomes" id="UP000287177">
    <property type="component" value="Unassembled WGS sequence"/>
</dbReference>
<dbReference type="AlphaFoldDB" id="A0A439E0T4"/>
<dbReference type="RefSeq" id="WP_128106959.1">
    <property type="nucleotide sequence ID" value="NZ_ATDN01000001.1"/>
</dbReference>
<reference evidence="1 2" key="1">
    <citation type="submission" date="2013-06" db="EMBL/GenBank/DDBJ databases">
        <title>The draft sequence of the Mycobacterium elephantis genome.</title>
        <authorList>
            <person name="Pettersson F.B."/>
            <person name="Das S."/>
            <person name="Dasgupta S."/>
            <person name="Bhattacharya A."/>
            <person name="Kirsebom L.A."/>
        </authorList>
    </citation>
    <scope>NUCLEOTIDE SEQUENCE [LARGE SCALE GENOMIC DNA]</scope>
    <source>
        <strain evidence="1 2">DSM 44368</strain>
    </source>
</reference>
<dbReference type="EMBL" id="ATDN01000001">
    <property type="protein sequence ID" value="RWA24044.1"/>
    <property type="molecule type" value="Genomic_DNA"/>
</dbReference>
<proteinExistence type="predicted"/>
<organism evidence="1 2">
    <name type="scientific">Mycolicibacterium elephantis DSM 44368</name>
    <dbReference type="NCBI Taxonomy" id="1335622"/>
    <lineage>
        <taxon>Bacteria</taxon>
        <taxon>Bacillati</taxon>
        <taxon>Actinomycetota</taxon>
        <taxon>Actinomycetes</taxon>
        <taxon>Mycobacteriales</taxon>
        <taxon>Mycobacteriaceae</taxon>
        <taxon>Mycolicibacterium</taxon>
    </lineage>
</organism>
<sequence length="61" mass="6570">MRRRRDPEQVDPIAVAAATPDAPFDPCELLTFDGVQCGSWEALAAMQAARRDQLGGGRVDA</sequence>
<protein>
    <submittedName>
        <fullName evidence="1">Uncharacterized protein</fullName>
    </submittedName>
</protein>